<proteinExistence type="predicted"/>
<dbReference type="EMBL" id="CAACVJ010000623">
    <property type="protein sequence ID" value="VEP17929.1"/>
    <property type="molecule type" value="Genomic_DNA"/>
</dbReference>
<accession>A0A563W2J3</accession>
<organism evidence="1 2">
    <name type="scientific">Hyella patelloides LEGE 07179</name>
    <dbReference type="NCBI Taxonomy" id="945734"/>
    <lineage>
        <taxon>Bacteria</taxon>
        <taxon>Bacillati</taxon>
        <taxon>Cyanobacteriota</taxon>
        <taxon>Cyanophyceae</taxon>
        <taxon>Pleurocapsales</taxon>
        <taxon>Hyellaceae</taxon>
        <taxon>Hyella</taxon>
    </lineage>
</organism>
<dbReference type="Proteomes" id="UP000320055">
    <property type="component" value="Unassembled WGS sequence"/>
</dbReference>
<keyword evidence="2" id="KW-1185">Reference proteome</keyword>
<dbReference type="AlphaFoldDB" id="A0A563W2J3"/>
<protein>
    <submittedName>
        <fullName evidence="1">Uncharacterized protein</fullName>
    </submittedName>
</protein>
<gene>
    <name evidence="1" type="ORF">H1P_660019</name>
</gene>
<evidence type="ECO:0000313" key="1">
    <source>
        <dbReference type="EMBL" id="VEP17929.1"/>
    </source>
</evidence>
<sequence>MEIEIIVQQQQLSIECLQLNELDYKIYGVVQKWAVYLSVCR</sequence>
<name>A0A563W2J3_9CYAN</name>
<evidence type="ECO:0000313" key="2">
    <source>
        <dbReference type="Proteomes" id="UP000320055"/>
    </source>
</evidence>
<reference evidence="1 2" key="1">
    <citation type="submission" date="2019-01" db="EMBL/GenBank/DDBJ databases">
        <authorList>
            <person name="Brito A."/>
        </authorList>
    </citation>
    <scope>NUCLEOTIDE SEQUENCE [LARGE SCALE GENOMIC DNA]</scope>
    <source>
        <strain evidence="1">1</strain>
    </source>
</reference>